<proteinExistence type="predicted"/>
<accession>A0ABR7JSI4</accession>
<keyword evidence="2" id="KW-1185">Reference proteome</keyword>
<dbReference type="RefSeq" id="WP_153972565.1">
    <property type="nucleotide sequence ID" value="NZ_JACRWE010000008.1"/>
</dbReference>
<organism evidence="1 2">
    <name type="scientific">Romboutsia faecis</name>
    <dbReference type="NCBI Taxonomy" id="2764597"/>
    <lineage>
        <taxon>Bacteria</taxon>
        <taxon>Bacillati</taxon>
        <taxon>Bacillota</taxon>
        <taxon>Clostridia</taxon>
        <taxon>Peptostreptococcales</taxon>
        <taxon>Peptostreptococcaceae</taxon>
        <taxon>Romboutsia</taxon>
    </lineage>
</organism>
<sequence length="54" mass="5898">MSNNNDNKLIGGLLKNGHVHKLKCEKCKSVSVQISENKNPDLICLECGGKCKTL</sequence>
<dbReference type="Proteomes" id="UP000609849">
    <property type="component" value="Unassembled WGS sequence"/>
</dbReference>
<comment type="caution">
    <text evidence="1">The sequence shown here is derived from an EMBL/GenBank/DDBJ whole genome shotgun (WGS) entry which is preliminary data.</text>
</comment>
<protein>
    <recommendedName>
        <fullName evidence="3">Mu-like prophage protein Com</fullName>
    </recommendedName>
</protein>
<evidence type="ECO:0000313" key="1">
    <source>
        <dbReference type="EMBL" id="MBC5997875.1"/>
    </source>
</evidence>
<dbReference type="EMBL" id="JACRWE010000008">
    <property type="protein sequence ID" value="MBC5997875.1"/>
    <property type="molecule type" value="Genomic_DNA"/>
</dbReference>
<gene>
    <name evidence="1" type="ORF">H8923_14020</name>
</gene>
<evidence type="ECO:0008006" key="3">
    <source>
        <dbReference type="Google" id="ProtNLM"/>
    </source>
</evidence>
<reference evidence="1 2" key="1">
    <citation type="submission" date="2020-08" db="EMBL/GenBank/DDBJ databases">
        <authorList>
            <person name="Liu C."/>
            <person name="Sun Q."/>
        </authorList>
    </citation>
    <scope>NUCLEOTIDE SEQUENCE [LARGE SCALE GENOMIC DNA]</scope>
    <source>
        <strain evidence="1 2">NSJ-18</strain>
    </source>
</reference>
<name>A0ABR7JSI4_9FIRM</name>
<evidence type="ECO:0000313" key="2">
    <source>
        <dbReference type="Proteomes" id="UP000609849"/>
    </source>
</evidence>